<comment type="caution">
    <text evidence="1">The sequence shown here is derived from an EMBL/GenBank/DDBJ whole genome shotgun (WGS) entry which is preliminary data.</text>
</comment>
<name>A0A916VJ02_9GAMM</name>
<dbReference type="AlphaFoldDB" id="A0A916VJ02"/>
<organism evidence="1 2">
    <name type="scientific">Pseudohongiella nitratireducens</name>
    <dbReference type="NCBI Taxonomy" id="1768907"/>
    <lineage>
        <taxon>Bacteria</taxon>
        <taxon>Pseudomonadati</taxon>
        <taxon>Pseudomonadota</taxon>
        <taxon>Gammaproteobacteria</taxon>
        <taxon>Pseudomonadales</taxon>
        <taxon>Pseudohongiellaceae</taxon>
        <taxon>Pseudohongiella</taxon>
    </lineage>
</organism>
<reference evidence="1" key="1">
    <citation type="journal article" date="2014" name="Int. J. Syst. Evol. Microbiol.">
        <title>Complete genome sequence of Corynebacterium casei LMG S-19264T (=DSM 44701T), isolated from a smear-ripened cheese.</title>
        <authorList>
            <consortium name="US DOE Joint Genome Institute (JGI-PGF)"/>
            <person name="Walter F."/>
            <person name="Albersmeier A."/>
            <person name="Kalinowski J."/>
            <person name="Ruckert C."/>
        </authorList>
    </citation>
    <scope>NUCLEOTIDE SEQUENCE</scope>
    <source>
        <strain evidence="1">CGMCC 1.15425</strain>
    </source>
</reference>
<keyword evidence="2" id="KW-1185">Reference proteome</keyword>
<gene>
    <name evidence="1" type="ORF">GCM10011403_17890</name>
</gene>
<reference evidence="1" key="2">
    <citation type="submission" date="2020-09" db="EMBL/GenBank/DDBJ databases">
        <authorList>
            <person name="Sun Q."/>
            <person name="Zhou Y."/>
        </authorList>
    </citation>
    <scope>NUCLEOTIDE SEQUENCE</scope>
    <source>
        <strain evidence="1">CGMCC 1.15425</strain>
    </source>
</reference>
<evidence type="ECO:0000313" key="1">
    <source>
        <dbReference type="EMBL" id="GFZ75800.1"/>
    </source>
</evidence>
<dbReference type="EMBL" id="BMIY01000007">
    <property type="protein sequence ID" value="GFZ75800.1"/>
    <property type="molecule type" value="Genomic_DNA"/>
</dbReference>
<dbReference type="Proteomes" id="UP000627715">
    <property type="component" value="Unassembled WGS sequence"/>
</dbReference>
<sequence length="134" mass="14761">MILAQVFSILVVLGGGYSTLEANEPDWNGYWAIEAFNFMIEVDATTNSFEVIPVLPATLPWTPGVGEIRDGKGYINVEYQGVSANLLVQLTDPDTALVQPINCMPEYHMLCALAQSQRAILTRVDYQPSISPVR</sequence>
<protein>
    <submittedName>
        <fullName evidence="1">Uncharacterized protein</fullName>
    </submittedName>
</protein>
<evidence type="ECO:0000313" key="2">
    <source>
        <dbReference type="Proteomes" id="UP000627715"/>
    </source>
</evidence>
<accession>A0A916VJ02</accession>
<proteinExistence type="predicted"/>